<proteinExistence type="inferred from homology"/>
<dbReference type="NCBIfam" id="NF004837">
    <property type="entry name" value="PRK06187.1"/>
    <property type="match status" value="1"/>
</dbReference>
<dbReference type="InterPro" id="IPR042099">
    <property type="entry name" value="ANL_N_sf"/>
</dbReference>
<reference evidence="7 8" key="1">
    <citation type="submission" date="2021-05" db="EMBL/GenBank/DDBJ databases">
        <title>The draft genome of Geobacter chapellei DSM 13688.</title>
        <authorList>
            <person name="Xu Z."/>
            <person name="Masuda Y."/>
            <person name="Itoh H."/>
            <person name="Senoo K."/>
        </authorList>
    </citation>
    <scope>NUCLEOTIDE SEQUENCE [LARGE SCALE GENOMIC DNA]</scope>
    <source>
        <strain evidence="7 8">DSM 13688</strain>
    </source>
</reference>
<keyword evidence="2 7" id="KW-0436">Ligase</keyword>
<keyword evidence="8" id="KW-1185">Reference proteome</keyword>
<accession>A0ABS5U4E2</accession>
<dbReference type="Pfam" id="PF13193">
    <property type="entry name" value="AMP-binding_C"/>
    <property type="match status" value="1"/>
</dbReference>
<comment type="similarity">
    <text evidence="1">Belongs to the ATP-dependent AMP-binding enzyme family.</text>
</comment>
<comment type="caution">
    <text evidence="7">The sequence shown here is derived from an EMBL/GenBank/DDBJ whole genome shotgun (WGS) entry which is preliminary data.</text>
</comment>
<dbReference type="RefSeq" id="WP_214296264.1">
    <property type="nucleotide sequence ID" value="NZ_JAHDYS010000002.1"/>
</dbReference>
<dbReference type="Pfam" id="PF00501">
    <property type="entry name" value="AMP-binding"/>
    <property type="match status" value="1"/>
</dbReference>
<feature type="domain" description="AMP-binding enzyme C-terminal" evidence="6">
    <location>
        <begin position="454"/>
        <end position="534"/>
    </location>
</feature>
<feature type="domain" description="AMP-dependent synthetase/ligase" evidence="5">
    <location>
        <begin position="30"/>
        <end position="404"/>
    </location>
</feature>
<name>A0ABS5U4E2_9BACT</name>
<evidence type="ECO:0000256" key="3">
    <source>
        <dbReference type="ARBA" id="ARBA00022832"/>
    </source>
</evidence>
<dbReference type="CDD" id="cd12119">
    <property type="entry name" value="ttLC_FACS_AlkK_like"/>
    <property type="match status" value="1"/>
</dbReference>
<evidence type="ECO:0000256" key="4">
    <source>
        <dbReference type="ARBA" id="ARBA00023098"/>
    </source>
</evidence>
<dbReference type="InterPro" id="IPR045851">
    <property type="entry name" value="AMP-bd_C_sf"/>
</dbReference>
<evidence type="ECO:0000256" key="2">
    <source>
        <dbReference type="ARBA" id="ARBA00022598"/>
    </source>
</evidence>
<evidence type="ECO:0000313" key="8">
    <source>
        <dbReference type="Proteomes" id="UP000784128"/>
    </source>
</evidence>
<dbReference type="InterPro" id="IPR025110">
    <property type="entry name" value="AMP-bd_C"/>
</dbReference>
<evidence type="ECO:0000256" key="1">
    <source>
        <dbReference type="ARBA" id="ARBA00006432"/>
    </source>
</evidence>
<evidence type="ECO:0000313" key="7">
    <source>
        <dbReference type="EMBL" id="MBT1070543.1"/>
    </source>
</evidence>
<protein>
    <submittedName>
        <fullName evidence="7">Fatty acid--CoA ligase</fullName>
    </submittedName>
</protein>
<dbReference type="PANTHER" id="PTHR43859:SF4">
    <property type="entry name" value="BUTANOATE--COA LIGASE AAE1-RELATED"/>
    <property type="match status" value="1"/>
</dbReference>
<keyword evidence="4" id="KW-0443">Lipid metabolism</keyword>
<keyword evidence="3" id="KW-0276">Fatty acid metabolism</keyword>
<dbReference type="Gene3D" id="3.30.300.30">
    <property type="match status" value="1"/>
</dbReference>
<organism evidence="7 8">
    <name type="scientific">Pelotalea chapellei</name>
    <dbReference type="NCBI Taxonomy" id="44671"/>
    <lineage>
        <taxon>Bacteria</taxon>
        <taxon>Pseudomonadati</taxon>
        <taxon>Thermodesulfobacteriota</taxon>
        <taxon>Desulfuromonadia</taxon>
        <taxon>Geobacterales</taxon>
        <taxon>Geobacteraceae</taxon>
        <taxon>Pelotalea</taxon>
    </lineage>
</organism>
<sequence length="548" mass="61729">MPDSSIPRTTSAYDYPLLIKSLLFCPAVDAPEQEIVYRGSFRYTYRTLHERVRRLANALTNLGVGPGDTVAVMDWDSHRYLECFFAVPMIGAVLHTINVRLSPEQILYTIDHAEDDVLLVNSEFLPILEQIRGRIDTVKNYIVLNDEDKLPATTITFDGEYEALLKEAATTFDFPDFDENIRATTFYTTGTTGMPKGVYFSQRQLVLHSLGVLAALGTASHGRFHRQDVYMPITPMFHVHAWGMPYVATMLGVKQVYPGRYVPDHLLELVEKEKVTFSHCVPTILHMLLKHPHAQRIDLSGWKLIIGGAAMSRTLCIEAMQRGIDLFTGYGMSETCPILTFAHLTPEMLELSSEEQALIRCKTGQSIPLVDLRIVDSEHRELPRDNSSKGELVVRAPWLTQGYLKDHKASERLWEGGYLHTGDVAMRDQRGYVKITDRTKDVIKVAGEWISSLELEDIIAHHPAVAEVAVIGVTDEKWGERPLALVVLRPGSSVTEKILSHHVREYADRGQVNKQVVLLRVRFVEAIDKTSVGKISKVILREKYGSVP</sequence>
<dbReference type="Proteomes" id="UP000784128">
    <property type="component" value="Unassembled WGS sequence"/>
</dbReference>
<dbReference type="PANTHER" id="PTHR43859">
    <property type="entry name" value="ACYL-ACTIVATING ENZYME"/>
    <property type="match status" value="1"/>
</dbReference>
<dbReference type="Gene3D" id="3.40.50.12780">
    <property type="entry name" value="N-terminal domain of ligase-like"/>
    <property type="match status" value="1"/>
</dbReference>
<dbReference type="EMBL" id="JAHDYS010000002">
    <property type="protein sequence ID" value="MBT1070543.1"/>
    <property type="molecule type" value="Genomic_DNA"/>
</dbReference>
<dbReference type="GO" id="GO:0016874">
    <property type="term" value="F:ligase activity"/>
    <property type="evidence" value="ECO:0007669"/>
    <property type="project" value="UniProtKB-KW"/>
</dbReference>
<gene>
    <name evidence="7" type="ORF">KJB30_01980</name>
</gene>
<evidence type="ECO:0000259" key="6">
    <source>
        <dbReference type="Pfam" id="PF13193"/>
    </source>
</evidence>
<dbReference type="InterPro" id="IPR000873">
    <property type="entry name" value="AMP-dep_synth/lig_dom"/>
</dbReference>
<dbReference type="SUPFAM" id="SSF56801">
    <property type="entry name" value="Acetyl-CoA synthetase-like"/>
    <property type="match status" value="1"/>
</dbReference>
<evidence type="ECO:0000259" key="5">
    <source>
        <dbReference type="Pfam" id="PF00501"/>
    </source>
</evidence>